<dbReference type="GO" id="GO:0007165">
    <property type="term" value="P:signal transduction"/>
    <property type="evidence" value="ECO:0007669"/>
    <property type="project" value="InterPro"/>
</dbReference>
<feature type="transmembrane region" description="Helical" evidence="6">
    <location>
        <begin position="16"/>
        <end position="36"/>
    </location>
</feature>
<dbReference type="InterPro" id="IPR003660">
    <property type="entry name" value="HAMP_dom"/>
</dbReference>
<keyword evidence="2" id="KW-1003">Cell membrane</keyword>
<accession>A0A1M6ELL7</accession>
<dbReference type="Gene3D" id="6.10.340.10">
    <property type="match status" value="1"/>
</dbReference>
<dbReference type="Gene3D" id="3.30.450.20">
    <property type="entry name" value="PAS domain"/>
    <property type="match status" value="1"/>
</dbReference>
<evidence type="ECO:0000256" key="6">
    <source>
        <dbReference type="SAM" id="Phobius"/>
    </source>
</evidence>
<dbReference type="InterPro" id="IPR033479">
    <property type="entry name" value="dCache_1"/>
</dbReference>
<evidence type="ECO:0000259" key="7">
    <source>
        <dbReference type="PROSITE" id="PS50885"/>
    </source>
</evidence>
<feature type="domain" description="HAMP" evidence="7">
    <location>
        <begin position="314"/>
        <end position="366"/>
    </location>
</feature>
<name>A0A1M6ELL7_9RHOB</name>
<feature type="transmembrane region" description="Helical" evidence="6">
    <location>
        <begin position="294"/>
        <end position="317"/>
    </location>
</feature>
<sequence length="366" mass="39754">MHSPSTAPRTVTLSSAVYGFKALLAAVLLAFVAWIYQSRADQTIDAELDRAVRVRTQAAGEALARTLYSDWRDLSFLASQYFGANERRQGMLEGLRGDGGRVSWIGFARPDGRVMQATGGLLVGESVAERPWFRNGLRGQFASDVHDAVLLARLLSPGTGEVLRFVDLALPVRDDAGTVRGTLGMHIDADWIETEIEELAQSLGMELYLVGAQGDVVLSSADTVPDALSLEILRTARTGNTTALRETWPDGETYFASLVPRVGYADLPDFGWSLVGRLDPDQFRPALDSAMRGLTLIVVGGVLLVIAMTSAFVIAFVRPLERVVDAAERIAAGEDVYPPEPRVPREAQRISGVLARLQDGLSDRRS</sequence>
<dbReference type="PROSITE" id="PS50885">
    <property type="entry name" value="HAMP"/>
    <property type="match status" value="1"/>
</dbReference>
<proteinExistence type="predicted"/>
<evidence type="ECO:0000313" key="8">
    <source>
        <dbReference type="EMBL" id="SHI86435.1"/>
    </source>
</evidence>
<reference evidence="8 9" key="1">
    <citation type="submission" date="2016-11" db="EMBL/GenBank/DDBJ databases">
        <authorList>
            <person name="Jaros S."/>
            <person name="Januszkiewicz K."/>
            <person name="Wedrychowicz H."/>
        </authorList>
    </citation>
    <scope>NUCLEOTIDE SEQUENCE [LARGE SCALE GENOMIC DNA]</scope>
    <source>
        <strain evidence="8 9">DSM 26892</strain>
    </source>
</reference>
<keyword evidence="9" id="KW-1185">Reference proteome</keyword>
<dbReference type="RefSeq" id="WP_175550271.1">
    <property type="nucleotide sequence ID" value="NZ_FQZA01000003.1"/>
</dbReference>
<keyword evidence="3 6" id="KW-0812">Transmembrane</keyword>
<dbReference type="GO" id="GO:0005886">
    <property type="term" value="C:plasma membrane"/>
    <property type="evidence" value="ECO:0007669"/>
    <property type="project" value="UniProtKB-SubCell"/>
</dbReference>
<dbReference type="Proteomes" id="UP000184040">
    <property type="component" value="Unassembled WGS sequence"/>
</dbReference>
<evidence type="ECO:0000256" key="2">
    <source>
        <dbReference type="ARBA" id="ARBA00022475"/>
    </source>
</evidence>
<dbReference type="AlphaFoldDB" id="A0A1M6ELL7"/>
<evidence type="ECO:0000313" key="9">
    <source>
        <dbReference type="Proteomes" id="UP000184040"/>
    </source>
</evidence>
<dbReference type="EMBL" id="FQZA01000003">
    <property type="protein sequence ID" value="SHI86435.1"/>
    <property type="molecule type" value="Genomic_DNA"/>
</dbReference>
<organism evidence="8 9">
    <name type="scientific">Palleronia salina</name>
    <dbReference type="NCBI Taxonomy" id="313368"/>
    <lineage>
        <taxon>Bacteria</taxon>
        <taxon>Pseudomonadati</taxon>
        <taxon>Pseudomonadota</taxon>
        <taxon>Alphaproteobacteria</taxon>
        <taxon>Rhodobacterales</taxon>
        <taxon>Roseobacteraceae</taxon>
        <taxon>Palleronia</taxon>
    </lineage>
</organism>
<evidence type="ECO:0000256" key="5">
    <source>
        <dbReference type="ARBA" id="ARBA00023136"/>
    </source>
</evidence>
<dbReference type="STRING" id="313368.SAMN04488012_103143"/>
<evidence type="ECO:0000256" key="4">
    <source>
        <dbReference type="ARBA" id="ARBA00022989"/>
    </source>
</evidence>
<keyword evidence="4 6" id="KW-1133">Transmembrane helix</keyword>
<protein>
    <submittedName>
        <fullName evidence="8">HAMP domain-containing protein</fullName>
    </submittedName>
</protein>
<dbReference type="Pfam" id="PF02743">
    <property type="entry name" value="dCache_1"/>
    <property type="match status" value="1"/>
</dbReference>
<keyword evidence="5 6" id="KW-0472">Membrane</keyword>
<gene>
    <name evidence="8" type="ORF">SAMN04488012_103143</name>
</gene>
<evidence type="ECO:0000256" key="3">
    <source>
        <dbReference type="ARBA" id="ARBA00022692"/>
    </source>
</evidence>
<comment type="subcellular location">
    <subcellularLocation>
        <location evidence="1">Cell membrane</location>
        <topology evidence="1">Multi-pass membrane protein</topology>
    </subcellularLocation>
</comment>
<evidence type="ECO:0000256" key="1">
    <source>
        <dbReference type="ARBA" id="ARBA00004651"/>
    </source>
</evidence>